<name>A0ABY7H7Z2_9BACT</name>
<sequence length="170" mass="18604">MGAALSTSCHYGWADFGDTYYAEPGRKGRRDATYGFGLPGPGWRPLTREGAQVAWYHPQLDAVIALGSQCEGHGDASLEAFTQELAIDFQRWEVASKEVVQLIDREALHTVVRASLKGEVETELELYVVKKDGCLFDLQYMAPPHAFAAGRASFHRVVAGLRFPVTGASS</sequence>
<keyword evidence="2" id="KW-1185">Reference proteome</keyword>
<gene>
    <name evidence="1" type="ORF">O0S08_04420</name>
</gene>
<dbReference type="RefSeq" id="WP_269037715.1">
    <property type="nucleotide sequence ID" value="NZ_CP114040.1"/>
</dbReference>
<dbReference type="EMBL" id="CP114040">
    <property type="protein sequence ID" value="WAS95383.1"/>
    <property type="molecule type" value="Genomic_DNA"/>
</dbReference>
<protein>
    <recommendedName>
        <fullName evidence="3">SnoaL-like domain-containing protein</fullName>
    </recommendedName>
</protein>
<organism evidence="1 2">
    <name type="scientific">Nannocystis punicea</name>
    <dbReference type="NCBI Taxonomy" id="2995304"/>
    <lineage>
        <taxon>Bacteria</taxon>
        <taxon>Pseudomonadati</taxon>
        <taxon>Myxococcota</taxon>
        <taxon>Polyangia</taxon>
        <taxon>Nannocystales</taxon>
        <taxon>Nannocystaceae</taxon>
        <taxon>Nannocystis</taxon>
    </lineage>
</organism>
<evidence type="ECO:0000313" key="1">
    <source>
        <dbReference type="EMBL" id="WAS95383.1"/>
    </source>
</evidence>
<accession>A0ABY7H7Z2</accession>
<evidence type="ECO:0000313" key="2">
    <source>
        <dbReference type="Proteomes" id="UP001164459"/>
    </source>
</evidence>
<proteinExistence type="predicted"/>
<reference evidence="1" key="1">
    <citation type="submission" date="2022-11" db="EMBL/GenBank/DDBJ databases">
        <title>Minimal conservation of predation-associated metabolite biosynthetic gene clusters underscores biosynthetic potential of Myxococcota including descriptions for ten novel species: Archangium lansinium sp. nov., Myxococcus landrumus sp. nov., Nannocystis bai.</title>
        <authorList>
            <person name="Ahearne A."/>
            <person name="Stevens C."/>
            <person name="Dowd S."/>
        </authorList>
    </citation>
    <scope>NUCLEOTIDE SEQUENCE</scope>
    <source>
        <strain evidence="1">Fl3</strain>
    </source>
</reference>
<dbReference type="Proteomes" id="UP001164459">
    <property type="component" value="Chromosome"/>
</dbReference>
<evidence type="ECO:0008006" key="3">
    <source>
        <dbReference type="Google" id="ProtNLM"/>
    </source>
</evidence>